<dbReference type="OrthoDB" id="9803764at2"/>
<evidence type="ECO:0000313" key="4">
    <source>
        <dbReference type="Proteomes" id="UP000199643"/>
    </source>
</evidence>
<dbReference type="CDD" id="cd03139">
    <property type="entry name" value="GATase1_PfpI_2"/>
    <property type="match status" value="1"/>
</dbReference>
<organism evidence="3 4">
    <name type="scientific">Pedobacter terrae</name>
    <dbReference type="NCBI Taxonomy" id="405671"/>
    <lineage>
        <taxon>Bacteria</taxon>
        <taxon>Pseudomonadati</taxon>
        <taxon>Bacteroidota</taxon>
        <taxon>Sphingobacteriia</taxon>
        <taxon>Sphingobacteriales</taxon>
        <taxon>Sphingobacteriaceae</taxon>
        <taxon>Pedobacter</taxon>
    </lineage>
</organism>
<dbReference type="STRING" id="405671.SAMN05421827_107102"/>
<dbReference type="PANTHER" id="PTHR43130:SF3">
    <property type="entry name" value="HTH-TYPE TRANSCRIPTIONAL REGULATOR RV1931C"/>
    <property type="match status" value="1"/>
</dbReference>
<evidence type="ECO:0000256" key="1">
    <source>
        <dbReference type="SAM" id="SignalP"/>
    </source>
</evidence>
<reference evidence="4" key="1">
    <citation type="submission" date="2016-10" db="EMBL/GenBank/DDBJ databases">
        <authorList>
            <person name="Varghese N."/>
            <person name="Submissions S."/>
        </authorList>
    </citation>
    <scope>NUCLEOTIDE SEQUENCE [LARGE SCALE GENOMIC DNA]</scope>
    <source>
        <strain evidence="4">DSM 17933</strain>
    </source>
</reference>
<name>A0A1G7UUU3_9SPHI</name>
<feature type="signal peptide" evidence="1">
    <location>
        <begin position="1"/>
        <end position="18"/>
    </location>
</feature>
<protein>
    <submittedName>
        <fullName evidence="3">DJ-1/PfpI family protein</fullName>
    </submittedName>
</protein>
<accession>A0A1G7UUU3</accession>
<gene>
    <name evidence="3" type="ORF">SAMN05421827_107102</name>
</gene>
<keyword evidence="4" id="KW-1185">Reference proteome</keyword>
<dbReference type="InterPro" id="IPR052158">
    <property type="entry name" value="INH-QAR"/>
</dbReference>
<dbReference type="Proteomes" id="UP000199643">
    <property type="component" value="Unassembled WGS sequence"/>
</dbReference>
<dbReference type="Pfam" id="PF01965">
    <property type="entry name" value="DJ-1_PfpI"/>
    <property type="match status" value="1"/>
</dbReference>
<dbReference type="PANTHER" id="PTHR43130">
    <property type="entry name" value="ARAC-FAMILY TRANSCRIPTIONAL REGULATOR"/>
    <property type="match status" value="1"/>
</dbReference>
<dbReference type="EMBL" id="FNCH01000007">
    <property type="protein sequence ID" value="SDG50510.1"/>
    <property type="molecule type" value="Genomic_DNA"/>
</dbReference>
<feature type="chain" id="PRO_5011683818" evidence="1">
    <location>
        <begin position="19"/>
        <end position="247"/>
    </location>
</feature>
<feature type="domain" description="DJ-1/PfpI" evidence="2">
    <location>
        <begin position="30"/>
        <end position="200"/>
    </location>
</feature>
<dbReference type="InterPro" id="IPR002818">
    <property type="entry name" value="DJ-1/PfpI"/>
</dbReference>
<evidence type="ECO:0000259" key="2">
    <source>
        <dbReference type="Pfam" id="PF01965"/>
    </source>
</evidence>
<keyword evidence="1" id="KW-0732">Signal</keyword>
<dbReference type="InterPro" id="IPR029062">
    <property type="entry name" value="Class_I_gatase-like"/>
</dbReference>
<dbReference type="Gene3D" id="3.40.50.880">
    <property type="match status" value="1"/>
</dbReference>
<evidence type="ECO:0000313" key="3">
    <source>
        <dbReference type="EMBL" id="SDG50510.1"/>
    </source>
</evidence>
<dbReference type="SUPFAM" id="SSF52317">
    <property type="entry name" value="Class I glutamine amidotransferase-like"/>
    <property type="match status" value="1"/>
</dbReference>
<dbReference type="AlphaFoldDB" id="A0A1G7UUU3"/>
<sequence>MKKLLLLPFLLCCLLAFSQQETSSVKKLNVALYIYPGVGLGDLNGPADVFLKAAGLTKGQYKVYTFALQQGQIRTQGNGLKLTADYLESEMPKPDILVIPGGSIGLMDTMCLDPKVIGMLKKYQNQVDVMMSVCTASYLLGKAGILDHHKATTHYFVADDFQTQFPALTLVKDVRYVDEGKVMTCSGVTSGMDGALYLIKKYSGDSIAAMLSRAIQYTPREQEKWPVAPNGMKFDRNWKKRQDSIKQ</sequence>
<proteinExistence type="predicted"/>
<dbReference type="RefSeq" id="WP_090499619.1">
    <property type="nucleotide sequence ID" value="NZ_FNCH01000007.1"/>
</dbReference>